<dbReference type="AlphaFoldDB" id="A0A835J5H0"/>
<comment type="caution">
    <text evidence="4">The sequence shown here is derived from an EMBL/GenBank/DDBJ whole genome shotgun (WGS) entry which is preliminary data.</text>
</comment>
<name>A0A835J5H0_9ROSI</name>
<evidence type="ECO:0000259" key="2">
    <source>
        <dbReference type="Pfam" id="PF23598"/>
    </source>
</evidence>
<protein>
    <recommendedName>
        <fullName evidence="2">Disease resistance R13L4/SHOC-2-like LRR domain-containing protein</fullName>
    </recommendedName>
</protein>
<accession>A0A835J5H0</accession>
<dbReference type="InterPro" id="IPR055414">
    <property type="entry name" value="LRR_R13L4/SHOC2-like"/>
</dbReference>
<proteinExistence type="predicted"/>
<dbReference type="OrthoDB" id="1748972at2759"/>
<feature type="domain" description="Disease resistance R13L4/SHOC-2-like LRR" evidence="2">
    <location>
        <begin position="16"/>
        <end position="120"/>
    </location>
</feature>
<dbReference type="PANTHER" id="PTHR47186">
    <property type="entry name" value="LEUCINE-RICH REPEAT-CONTAINING PROTEIN 57"/>
    <property type="match status" value="1"/>
</dbReference>
<dbReference type="PANTHER" id="PTHR47186:SF18">
    <property type="entry name" value="RX N-TERMINAL DOMAIN-CONTAINING PROTEIN"/>
    <property type="match status" value="1"/>
</dbReference>
<evidence type="ECO:0000313" key="3">
    <source>
        <dbReference type="EMBL" id="KAF9661205.1"/>
    </source>
</evidence>
<evidence type="ECO:0000313" key="5">
    <source>
        <dbReference type="Proteomes" id="UP000657918"/>
    </source>
</evidence>
<dbReference type="SUPFAM" id="SSF52058">
    <property type="entry name" value="L domain-like"/>
    <property type="match status" value="1"/>
</dbReference>
<keyword evidence="1" id="KW-0677">Repeat</keyword>
<dbReference type="InterPro" id="IPR032675">
    <property type="entry name" value="LRR_dom_sf"/>
</dbReference>
<dbReference type="Proteomes" id="UP000657918">
    <property type="component" value="Unassembled WGS sequence"/>
</dbReference>
<dbReference type="Pfam" id="PF23598">
    <property type="entry name" value="LRR_14"/>
    <property type="match status" value="1"/>
</dbReference>
<evidence type="ECO:0000256" key="1">
    <source>
        <dbReference type="ARBA" id="ARBA00022737"/>
    </source>
</evidence>
<organism evidence="4 5">
    <name type="scientific">Salix dunnii</name>
    <dbReference type="NCBI Taxonomy" id="1413687"/>
    <lineage>
        <taxon>Eukaryota</taxon>
        <taxon>Viridiplantae</taxon>
        <taxon>Streptophyta</taxon>
        <taxon>Embryophyta</taxon>
        <taxon>Tracheophyta</taxon>
        <taxon>Spermatophyta</taxon>
        <taxon>Magnoliopsida</taxon>
        <taxon>eudicotyledons</taxon>
        <taxon>Gunneridae</taxon>
        <taxon>Pentapetalae</taxon>
        <taxon>rosids</taxon>
        <taxon>fabids</taxon>
        <taxon>Malpighiales</taxon>
        <taxon>Salicaceae</taxon>
        <taxon>Saliceae</taxon>
        <taxon>Salix</taxon>
    </lineage>
</organism>
<sequence>MRTLNLDGADIKELDDSIGDMVSLRFLDLSRTCIKALPESITDLHNMQTLRLIECASLQSLPRNMRVLLSLRHIYFTYHHQMPVKVGCLTSLQTLPIFVVGKDSDSTIQEMESLDGLRGLVKATRTRRTGGGFLAITMGCWDGCTCSKNKEESDCRMELGEEPLVTEMISVSCGGFGAGSGISGKEFSDAVRFGTLVTFGINEIDSADAGEWS</sequence>
<evidence type="ECO:0000313" key="4">
    <source>
        <dbReference type="EMBL" id="KAF9661210.1"/>
    </source>
</evidence>
<dbReference type="Gene3D" id="3.80.10.10">
    <property type="entry name" value="Ribonuclease Inhibitor"/>
    <property type="match status" value="1"/>
</dbReference>
<gene>
    <name evidence="3" type="ORF">SADUNF_Sadunf19G0043800</name>
    <name evidence="4" type="ORF">SADUNF_Sadunf19G0044300</name>
</gene>
<dbReference type="EMBL" id="JADGMS010000019">
    <property type="protein sequence ID" value="KAF9661210.1"/>
    <property type="molecule type" value="Genomic_DNA"/>
</dbReference>
<dbReference type="EMBL" id="JADGMS010000019">
    <property type="protein sequence ID" value="KAF9661205.1"/>
    <property type="molecule type" value="Genomic_DNA"/>
</dbReference>
<reference evidence="4 5" key="1">
    <citation type="submission" date="2020-10" db="EMBL/GenBank/DDBJ databases">
        <title>Plant Genome Project.</title>
        <authorList>
            <person name="Zhang R.-G."/>
        </authorList>
    </citation>
    <scope>NUCLEOTIDE SEQUENCE [LARGE SCALE GENOMIC DNA]</scope>
    <source>
        <strain evidence="4">FAFU-HL-1</strain>
        <tissue evidence="4">Leaf</tissue>
    </source>
</reference>
<keyword evidence="5" id="KW-1185">Reference proteome</keyword>